<dbReference type="AlphaFoldDB" id="A0A921UF89"/>
<dbReference type="EMBL" id="CM027684">
    <property type="protein sequence ID" value="KAG0528820.1"/>
    <property type="molecule type" value="Genomic_DNA"/>
</dbReference>
<dbReference type="InterPro" id="IPR017451">
    <property type="entry name" value="F-box-assoc_interact_dom"/>
</dbReference>
<name>A0A921UF89_SORBI</name>
<proteinExistence type="predicted"/>
<feature type="domain" description="F-box associated beta-propeller type 3" evidence="1">
    <location>
        <begin position="110"/>
        <end position="313"/>
    </location>
</feature>
<protein>
    <recommendedName>
        <fullName evidence="1">F-box associated beta-propeller type 3 domain-containing protein</fullName>
    </recommendedName>
</protein>
<evidence type="ECO:0000313" key="3">
    <source>
        <dbReference type="Proteomes" id="UP000807115"/>
    </source>
</evidence>
<dbReference type="NCBIfam" id="TIGR01640">
    <property type="entry name" value="F_box_assoc_1"/>
    <property type="match status" value="1"/>
</dbReference>
<dbReference type="InterPro" id="IPR036047">
    <property type="entry name" value="F-box-like_dom_sf"/>
</dbReference>
<gene>
    <name evidence="2" type="ORF">BDA96_05G045900</name>
</gene>
<sequence length="379" mass="42513">MAQGTAHGPSGRPEGTAGHRAKIVPDLCRLRAVCRSWRALTYDPHFAAVHKSRHAEPLFAVTFRDRFGYGIAIVGLSGQVLRRIPFGTDHIELLLTHLDRLCVIRGCKPSLAAWVLNPATGVALTLPGLHSDEFVGICIEDRFSWGSLRHKCKTVTYALGQVAATGDYKVLRISHPDRSQPLLCDINTLDGSSQGTWRRKQNPPSNLKRPSNLMRDENMECLAVNGAVYFFFDYDLMEPTSLATFDLDTEKWMPTLRGPEPLRSAKFGYERVLSLANLNGSLVLVDKDFGVSNFDLWFLVDHKRGLWVKKYRLSNNLFDYLVHPLLILDDGRVVIFEVVERLLQCYDPRTGNFADVLDIGAMRLAETQSIGVYTGNLLI</sequence>
<dbReference type="Pfam" id="PF08268">
    <property type="entry name" value="FBA_3"/>
    <property type="match status" value="1"/>
</dbReference>
<dbReference type="InterPro" id="IPR011043">
    <property type="entry name" value="Gal_Oxase/kelch_b-propeller"/>
</dbReference>
<reference evidence="2" key="2">
    <citation type="submission" date="2020-10" db="EMBL/GenBank/DDBJ databases">
        <authorList>
            <person name="Cooper E.A."/>
            <person name="Brenton Z.W."/>
            <person name="Flinn B.S."/>
            <person name="Jenkins J."/>
            <person name="Shu S."/>
            <person name="Flowers D."/>
            <person name="Luo F."/>
            <person name="Wang Y."/>
            <person name="Xia P."/>
            <person name="Barry K."/>
            <person name="Daum C."/>
            <person name="Lipzen A."/>
            <person name="Yoshinaga Y."/>
            <person name="Schmutz J."/>
            <person name="Saski C."/>
            <person name="Vermerris W."/>
            <person name="Kresovich S."/>
        </authorList>
    </citation>
    <scope>NUCLEOTIDE SEQUENCE</scope>
</reference>
<dbReference type="SUPFAM" id="SSF50965">
    <property type="entry name" value="Galactose oxidase, central domain"/>
    <property type="match status" value="1"/>
</dbReference>
<dbReference type="PANTHER" id="PTHR31111">
    <property type="entry name" value="BNAA05G37150D PROTEIN-RELATED"/>
    <property type="match status" value="1"/>
</dbReference>
<reference evidence="2" key="1">
    <citation type="journal article" date="2019" name="BMC Genomics">
        <title>A new reference genome for Sorghum bicolor reveals high levels of sequence similarity between sweet and grain genotypes: implications for the genetics of sugar metabolism.</title>
        <authorList>
            <person name="Cooper E.A."/>
            <person name="Brenton Z.W."/>
            <person name="Flinn B.S."/>
            <person name="Jenkins J."/>
            <person name="Shu S."/>
            <person name="Flowers D."/>
            <person name="Luo F."/>
            <person name="Wang Y."/>
            <person name="Xia P."/>
            <person name="Barry K."/>
            <person name="Daum C."/>
            <person name="Lipzen A."/>
            <person name="Yoshinaga Y."/>
            <person name="Schmutz J."/>
            <person name="Saski C."/>
            <person name="Vermerris W."/>
            <person name="Kresovich S."/>
        </authorList>
    </citation>
    <scope>NUCLEOTIDE SEQUENCE</scope>
</reference>
<comment type="caution">
    <text evidence="2">The sequence shown here is derived from an EMBL/GenBank/DDBJ whole genome shotgun (WGS) entry which is preliminary data.</text>
</comment>
<organism evidence="2 3">
    <name type="scientific">Sorghum bicolor</name>
    <name type="common">Sorghum</name>
    <name type="synonym">Sorghum vulgare</name>
    <dbReference type="NCBI Taxonomy" id="4558"/>
    <lineage>
        <taxon>Eukaryota</taxon>
        <taxon>Viridiplantae</taxon>
        <taxon>Streptophyta</taxon>
        <taxon>Embryophyta</taxon>
        <taxon>Tracheophyta</taxon>
        <taxon>Spermatophyta</taxon>
        <taxon>Magnoliopsida</taxon>
        <taxon>Liliopsida</taxon>
        <taxon>Poales</taxon>
        <taxon>Poaceae</taxon>
        <taxon>PACMAD clade</taxon>
        <taxon>Panicoideae</taxon>
        <taxon>Andropogonodae</taxon>
        <taxon>Andropogoneae</taxon>
        <taxon>Sorghinae</taxon>
        <taxon>Sorghum</taxon>
    </lineage>
</organism>
<dbReference type="PANTHER" id="PTHR31111:SF133">
    <property type="entry name" value="OS07G0196600 PROTEIN"/>
    <property type="match status" value="1"/>
</dbReference>
<accession>A0A921UF89</accession>
<dbReference type="InterPro" id="IPR013187">
    <property type="entry name" value="F-box-assoc_dom_typ3"/>
</dbReference>
<dbReference type="Proteomes" id="UP000807115">
    <property type="component" value="Chromosome 5"/>
</dbReference>
<evidence type="ECO:0000259" key="1">
    <source>
        <dbReference type="Pfam" id="PF08268"/>
    </source>
</evidence>
<dbReference type="SUPFAM" id="SSF81383">
    <property type="entry name" value="F-box domain"/>
    <property type="match status" value="1"/>
</dbReference>
<evidence type="ECO:0000313" key="2">
    <source>
        <dbReference type="EMBL" id="KAG0528820.1"/>
    </source>
</evidence>